<proteinExistence type="predicted"/>
<evidence type="ECO:0000259" key="2">
    <source>
        <dbReference type="Pfam" id="PF12697"/>
    </source>
</evidence>
<dbReference type="Proteomes" id="UP001301350">
    <property type="component" value="Unassembled WGS sequence"/>
</dbReference>
<dbReference type="Gene3D" id="3.40.50.1820">
    <property type="entry name" value="alpha/beta hydrolase"/>
    <property type="match status" value="1"/>
</dbReference>
<gene>
    <name evidence="3" type="ORF">CDCA_CDCA20G4800</name>
</gene>
<organism evidence="3 4">
    <name type="scientific">Cyanidium caldarium</name>
    <name type="common">Red alga</name>
    <dbReference type="NCBI Taxonomy" id="2771"/>
    <lineage>
        <taxon>Eukaryota</taxon>
        <taxon>Rhodophyta</taxon>
        <taxon>Bangiophyceae</taxon>
        <taxon>Cyanidiales</taxon>
        <taxon>Cyanidiaceae</taxon>
        <taxon>Cyanidium</taxon>
    </lineage>
</organism>
<evidence type="ECO:0000313" key="3">
    <source>
        <dbReference type="EMBL" id="KAK4538775.1"/>
    </source>
</evidence>
<evidence type="ECO:0000256" key="1">
    <source>
        <dbReference type="SAM" id="Phobius"/>
    </source>
</evidence>
<dbReference type="PANTHER" id="PTHR42103:SF2">
    <property type="entry name" value="AB HYDROLASE-1 DOMAIN-CONTAINING PROTEIN"/>
    <property type="match status" value="1"/>
</dbReference>
<dbReference type="Pfam" id="PF12697">
    <property type="entry name" value="Abhydrolase_6"/>
    <property type="match status" value="1"/>
</dbReference>
<name>A0AAV9J2H8_CYACA</name>
<evidence type="ECO:0000313" key="4">
    <source>
        <dbReference type="Proteomes" id="UP001301350"/>
    </source>
</evidence>
<keyword evidence="1" id="KW-0812">Transmembrane</keyword>
<dbReference type="InterPro" id="IPR000073">
    <property type="entry name" value="AB_hydrolase_1"/>
</dbReference>
<dbReference type="AlphaFoldDB" id="A0AAV9J2H8"/>
<feature type="transmembrane region" description="Helical" evidence="1">
    <location>
        <begin position="149"/>
        <end position="167"/>
    </location>
</feature>
<feature type="transmembrane region" description="Helical" evidence="1">
    <location>
        <begin position="119"/>
        <end position="143"/>
    </location>
</feature>
<comment type="caution">
    <text evidence="3">The sequence shown here is derived from an EMBL/GenBank/DDBJ whole genome shotgun (WGS) entry which is preliminary data.</text>
</comment>
<sequence>MPTVSVDGLERGVSIAVNPTVTLRGWLYQPPGAAASERGVVLTHPHPKLGGDGHHNNVVAALAQALAGGDTFPCTVLTFNSRGHGGSSGVSTWRGLAEREDVLGVARWMHARLGAQSRVAVVGYSFGAAVCGSAVGQLCVLAGGAPAWLAAYVSISYPVGFVSRLLLGQHIEPTTKITLPKLFVYGGRDQFSSAASLEHLFARLPEPKDKVVFSEGDHFWVGAEDTLSNAVAMWLRSCWMRQTA</sequence>
<reference evidence="3 4" key="1">
    <citation type="submission" date="2022-07" db="EMBL/GenBank/DDBJ databases">
        <title>Genome-wide signatures of adaptation to extreme environments.</title>
        <authorList>
            <person name="Cho C.H."/>
            <person name="Yoon H.S."/>
        </authorList>
    </citation>
    <scope>NUCLEOTIDE SEQUENCE [LARGE SCALE GENOMIC DNA]</scope>
    <source>
        <strain evidence="3 4">DBV 063 E5</strain>
    </source>
</reference>
<feature type="domain" description="AB hydrolase-1" evidence="2">
    <location>
        <begin position="54"/>
        <end position="235"/>
    </location>
</feature>
<dbReference type="SUPFAM" id="SSF53474">
    <property type="entry name" value="alpha/beta-Hydrolases"/>
    <property type="match status" value="1"/>
</dbReference>
<protein>
    <recommendedName>
        <fullName evidence="2">AB hydrolase-1 domain-containing protein</fullName>
    </recommendedName>
</protein>
<keyword evidence="1" id="KW-1133">Transmembrane helix</keyword>
<dbReference type="EMBL" id="JANCYW010000020">
    <property type="protein sequence ID" value="KAK4538775.1"/>
    <property type="molecule type" value="Genomic_DNA"/>
</dbReference>
<keyword evidence="1" id="KW-0472">Membrane</keyword>
<dbReference type="InterPro" id="IPR029058">
    <property type="entry name" value="AB_hydrolase_fold"/>
</dbReference>
<keyword evidence="4" id="KW-1185">Reference proteome</keyword>
<dbReference type="PANTHER" id="PTHR42103">
    <property type="entry name" value="ALPHA/BETA-HYDROLASES SUPERFAMILY PROTEIN"/>
    <property type="match status" value="1"/>
</dbReference>
<accession>A0AAV9J2H8</accession>